<dbReference type="EMBL" id="FMZP01000004">
    <property type="protein sequence ID" value="SDC46025.1"/>
    <property type="molecule type" value="Genomic_DNA"/>
</dbReference>
<keyword evidence="5" id="KW-0645">Protease</keyword>
<feature type="domain" description="Peptidase M20 dimerisation" evidence="4">
    <location>
        <begin position="196"/>
        <end position="288"/>
    </location>
</feature>
<evidence type="ECO:0000313" key="5">
    <source>
        <dbReference type="EMBL" id="SDC46025.1"/>
    </source>
</evidence>
<reference evidence="5 6" key="1">
    <citation type="submission" date="2016-10" db="EMBL/GenBank/DDBJ databases">
        <authorList>
            <person name="Varghese N."/>
            <person name="Submissions S."/>
        </authorList>
    </citation>
    <scope>NUCLEOTIDE SEQUENCE [LARGE SCALE GENOMIC DNA]</scope>
    <source>
        <strain evidence="5 6">CDM_1</strain>
    </source>
</reference>
<sequence>MTASEQESESAAEQRIQEWTHAHREDLSQYLLELVEMETPTENPETFDDFFERLASDLRDSGLETDRVPGEETGGRLEAWTPGRDDVDEIQLVIGHADTVWPLGTVDDDPPEIRDDVLEGPGALDMKGGLTQAVFALRALDDLSLEPSLPVHVLVSSDEEIGSPESKSRIIDLAEQANRVFVLEPASGPEGKIKTARKAVGHFTVRIEGKAAHAGLEPEEGASATEELGTVIHRLHELTDIDSGVTVNVGQVEAGLRSNVVAPEARAEVDVRAPTDEAAEAVAAEIRSLEATTPGTELSIDGGFGRPPMEPTAGNRRLWERVQTLGDRLGLSLEGTRSGGASDGNDASQHAPTIDGFGAVGDGAHQTYEYVDLEALVDRIALLAACLDDEPLSTGQ</sequence>
<accession>A0A1G6LTE6</accession>
<keyword evidence="2" id="KW-0378">Hydrolase</keyword>
<dbReference type="CDD" id="cd03885">
    <property type="entry name" value="M20_CPDG2"/>
    <property type="match status" value="1"/>
</dbReference>
<evidence type="ECO:0000256" key="2">
    <source>
        <dbReference type="ARBA" id="ARBA00022801"/>
    </source>
</evidence>
<gene>
    <name evidence="5" type="ORF">SAMN05192552_100479</name>
</gene>
<keyword evidence="1" id="KW-0479">Metal-binding</keyword>
<protein>
    <submittedName>
        <fullName evidence="5">Glutamate carboxypeptidase</fullName>
    </submittedName>
</protein>
<keyword evidence="5" id="KW-0121">Carboxypeptidase</keyword>
<dbReference type="InterPro" id="IPR011650">
    <property type="entry name" value="Peptidase_M20_dimer"/>
</dbReference>
<dbReference type="SUPFAM" id="SSF53187">
    <property type="entry name" value="Zn-dependent exopeptidases"/>
    <property type="match status" value="1"/>
</dbReference>
<name>A0A1G6LTE6_9EURY</name>
<dbReference type="Proteomes" id="UP000324021">
    <property type="component" value="Unassembled WGS sequence"/>
</dbReference>
<dbReference type="GO" id="GO:0004180">
    <property type="term" value="F:carboxypeptidase activity"/>
    <property type="evidence" value="ECO:0007669"/>
    <property type="project" value="UniProtKB-KW"/>
</dbReference>
<dbReference type="PANTHER" id="PTHR43808">
    <property type="entry name" value="ACETYLORNITHINE DEACETYLASE"/>
    <property type="match status" value="1"/>
</dbReference>
<dbReference type="InterPro" id="IPR050072">
    <property type="entry name" value="Peptidase_M20A"/>
</dbReference>
<dbReference type="Gene3D" id="3.30.70.360">
    <property type="match status" value="1"/>
</dbReference>
<dbReference type="Pfam" id="PF01546">
    <property type="entry name" value="Peptidase_M20"/>
    <property type="match status" value="1"/>
</dbReference>
<dbReference type="SUPFAM" id="SSF55031">
    <property type="entry name" value="Bacterial exopeptidase dimerisation domain"/>
    <property type="match status" value="1"/>
</dbReference>
<dbReference type="PANTHER" id="PTHR43808:SF9">
    <property type="entry name" value="BLL0789 PROTEIN"/>
    <property type="match status" value="1"/>
</dbReference>
<evidence type="ECO:0000259" key="4">
    <source>
        <dbReference type="Pfam" id="PF07687"/>
    </source>
</evidence>
<dbReference type="PIRSF" id="PIRSF037238">
    <property type="entry name" value="Carboxypeptidase_G2"/>
    <property type="match status" value="1"/>
</dbReference>
<dbReference type="Gene3D" id="3.40.630.10">
    <property type="entry name" value="Zn peptidases"/>
    <property type="match status" value="1"/>
</dbReference>
<organism evidence="5 6">
    <name type="scientific">Natrinema hispanicum</name>
    <dbReference type="NCBI Taxonomy" id="392421"/>
    <lineage>
        <taxon>Archaea</taxon>
        <taxon>Methanobacteriati</taxon>
        <taxon>Methanobacteriota</taxon>
        <taxon>Stenosarchaea group</taxon>
        <taxon>Halobacteria</taxon>
        <taxon>Halobacteriales</taxon>
        <taxon>Natrialbaceae</taxon>
        <taxon>Natrinema</taxon>
    </lineage>
</organism>
<dbReference type="InterPro" id="IPR017150">
    <property type="entry name" value="Pept_M20_glutamate_carboxypep"/>
</dbReference>
<evidence type="ECO:0000313" key="6">
    <source>
        <dbReference type="Proteomes" id="UP000324021"/>
    </source>
</evidence>
<dbReference type="Pfam" id="PF07687">
    <property type="entry name" value="M20_dimer"/>
    <property type="match status" value="1"/>
</dbReference>
<evidence type="ECO:0000256" key="3">
    <source>
        <dbReference type="SAM" id="MobiDB-lite"/>
    </source>
</evidence>
<dbReference type="InterPro" id="IPR036264">
    <property type="entry name" value="Bact_exopeptidase_dim_dom"/>
</dbReference>
<dbReference type="RefSeq" id="WP_149782296.1">
    <property type="nucleotide sequence ID" value="NZ_FMZP01000004.1"/>
</dbReference>
<dbReference type="GO" id="GO:0046872">
    <property type="term" value="F:metal ion binding"/>
    <property type="evidence" value="ECO:0007669"/>
    <property type="project" value="UniProtKB-KW"/>
</dbReference>
<feature type="region of interest" description="Disordered" evidence="3">
    <location>
        <begin position="332"/>
        <end position="354"/>
    </location>
</feature>
<dbReference type="InterPro" id="IPR002933">
    <property type="entry name" value="Peptidase_M20"/>
</dbReference>
<proteinExistence type="predicted"/>
<evidence type="ECO:0000256" key="1">
    <source>
        <dbReference type="ARBA" id="ARBA00022723"/>
    </source>
</evidence>
<dbReference type="AlphaFoldDB" id="A0A1G6LTE6"/>